<feature type="chain" id="PRO_5037068900" evidence="1">
    <location>
        <begin position="24"/>
        <end position="643"/>
    </location>
</feature>
<keyword evidence="1" id="KW-0732">Signal</keyword>
<evidence type="ECO:0000259" key="2">
    <source>
        <dbReference type="SMART" id="SM00228"/>
    </source>
</evidence>
<organism evidence="3 4">
    <name type="scientific">Novosphingobium endophyticum</name>
    <dbReference type="NCBI Taxonomy" id="1955250"/>
    <lineage>
        <taxon>Bacteria</taxon>
        <taxon>Pseudomonadati</taxon>
        <taxon>Pseudomonadota</taxon>
        <taxon>Alphaproteobacteria</taxon>
        <taxon>Sphingomonadales</taxon>
        <taxon>Sphingomonadaceae</taxon>
        <taxon>Novosphingobium</taxon>
    </lineage>
</organism>
<dbReference type="Gene3D" id="2.30.42.10">
    <property type="match status" value="1"/>
</dbReference>
<accession>A0A916X6S0</accession>
<name>A0A916X6S0_9SPHN</name>
<comment type="caution">
    <text evidence="3">The sequence shown here is derived from an EMBL/GenBank/DDBJ whole genome shotgun (WGS) entry which is preliminary data.</text>
</comment>
<dbReference type="InterPro" id="IPR036034">
    <property type="entry name" value="PDZ_sf"/>
</dbReference>
<dbReference type="InterPro" id="IPR024191">
    <property type="entry name" value="Peptidase_M61"/>
</dbReference>
<dbReference type="SMART" id="SM00228">
    <property type="entry name" value="PDZ"/>
    <property type="match status" value="1"/>
</dbReference>
<dbReference type="SUPFAM" id="SSF50156">
    <property type="entry name" value="PDZ domain-like"/>
    <property type="match status" value="1"/>
</dbReference>
<reference evidence="3" key="1">
    <citation type="journal article" date="2014" name="Int. J. Syst. Evol. Microbiol.">
        <title>Complete genome sequence of Corynebacterium casei LMG S-19264T (=DSM 44701T), isolated from a smear-ripened cheese.</title>
        <authorList>
            <consortium name="US DOE Joint Genome Institute (JGI-PGF)"/>
            <person name="Walter F."/>
            <person name="Albersmeier A."/>
            <person name="Kalinowski J."/>
            <person name="Ruckert C."/>
        </authorList>
    </citation>
    <scope>NUCLEOTIDE SEQUENCE</scope>
    <source>
        <strain evidence="3">CGMCC 1.15095</strain>
    </source>
</reference>
<sequence>MKSLSAVATLLASLSLTTAPVFAAEPARPEMTSPAIPDAADTPWPGGTIQLDIDAGDTTRAAYKVTETIPLAPGTRNLTLLFPQWLPGNHGPRGPLAELVDLRFTVDGKPVTWRRDPVEVHAFHVDLPAGARQLVARFVHTSPLQPSEGRVTMTPDMLNLQWEKMSLYPAGHYVGRIRIRPSVTLPRGWTPGTSLDGQTNSANRWSWAETDYEELVDSPIFAGAYFRKFDLGHDVAMETVADTPELLELAPDNLGKLRELVDQALVLFGKAPFDHYDFLVALSSRIGGIGLEHLESSENQLEPRNFVDWKALDWDRNVLAHELVHSWNGKYRRPAGLWTPDYRTPMRDDLLWVYEGQTQFWGLVLAARSGVQQKDTVLDAIARAAAALAASPGRGWRSVEDTTFDPVFAARKPKPYASLARGEDYYWEGAMVWLEADQVIRQGTGGRKGLDDFAKAFFSYRDGTGPTLSYTFDDVVATLNGVYPFDWAAFLKERIYQPGRAAPYAGIEKAGYRVVFKDEPNSYDKALFDKYGSLDLTHSLGMTVSKEGEVSGVIWDGPAFNAGIVTGAKIVAVDGTVWSADAMTRAIRNAKGRKEPLQFVVQRGEKVMTVPVDYHGGMRWPWLESATPGKAGGLDRLLSPRRD</sequence>
<dbReference type="InterPro" id="IPR027268">
    <property type="entry name" value="Peptidase_M4/M1_CTD_sf"/>
</dbReference>
<dbReference type="SUPFAM" id="SSF55486">
    <property type="entry name" value="Metalloproteases ('zincins'), catalytic domain"/>
    <property type="match status" value="1"/>
</dbReference>
<feature type="signal peptide" evidence="1">
    <location>
        <begin position="1"/>
        <end position="23"/>
    </location>
</feature>
<protein>
    <submittedName>
        <fullName evidence="3">Peptidase M61</fullName>
    </submittedName>
</protein>
<dbReference type="AlphaFoldDB" id="A0A916X6S0"/>
<dbReference type="Gene3D" id="2.60.40.3650">
    <property type="match status" value="1"/>
</dbReference>
<reference evidence="3" key="2">
    <citation type="submission" date="2020-09" db="EMBL/GenBank/DDBJ databases">
        <authorList>
            <person name="Sun Q."/>
            <person name="Zhou Y."/>
        </authorList>
    </citation>
    <scope>NUCLEOTIDE SEQUENCE</scope>
    <source>
        <strain evidence="3">CGMCC 1.15095</strain>
    </source>
</reference>
<dbReference type="PIRSF" id="PIRSF016493">
    <property type="entry name" value="Glycyl_aminpptds"/>
    <property type="match status" value="1"/>
</dbReference>
<dbReference type="Pfam" id="PF05299">
    <property type="entry name" value="Peptidase_M61"/>
    <property type="match status" value="1"/>
</dbReference>
<dbReference type="EMBL" id="BMHK01000021">
    <property type="protein sequence ID" value="GGC08320.1"/>
    <property type="molecule type" value="Genomic_DNA"/>
</dbReference>
<dbReference type="InterPro" id="IPR040756">
    <property type="entry name" value="Peptidase_M61_N"/>
</dbReference>
<evidence type="ECO:0000313" key="4">
    <source>
        <dbReference type="Proteomes" id="UP000608154"/>
    </source>
</evidence>
<dbReference type="Pfam" id="PF17899">
    <property type="entry name" value="Peptidase_M61_N"/>
    <property type="match status" value="1"/>
</dbReference>
<evidence type="ECO:0000256" key="1">
    <source>
        <dbReference type="SAM" id="SignalP"/>
    </source>
</evidence>
<dbReference type="InterPro" id="IPR001478">
    <property type="entry name" value="PDZ"/>
</dbReference>
<dbReference type="Gene3D" id="1.10.390.10">
    <property type="entry name" value="Neutral Protease Domain 2"/>
    <property type="match status" value="1"/>
</dbReference>
<gene>
    <name evidence="3" type="ORF">GCM10011494_28740</name>
</gene>
<proteinExistence type="predicted"/>
<feature type="domain" description="PDZ" evidence="2">
    <location>
        <begin position="538"/>
        <end position="605"/>
    </location>
</feature>
<keyword evidence="4" id="KW-1185">Reference proteome</keyword>
<dbReference type="InterPro" id="IPR007963">
    <property type="entry name" value="Peptidase_M61_catalytic"/>
</dbReference>
<dbReference type="Proteomes" id="UP000608154">
    <property type="component" value="Unassembled WGS sequence"/>
</dbReference>
<dbReference type="RefSeq" id="WP_188772247.1">
    <property type="nucleotide sequence ID" value="NZ_BMHK01000021.1"/>
</dbReference>
<evidence type="ECO:0000313" key="3">
    <source>
        <dbReference type="EMBL" id="GGC08320.1"/>
    </source>
</evidence>